<organism evidence="1 2">
    <name type="scientific">Gossypium arboreum</name>
    <name type="common">Tree cotton</name>
    <name type="synonym">Gossypium nanking</name>
    <dbReference type="NCBI Taxonomy" id="29729"/>
    <lineage>
        <taxon>Eukaryota</taxon>
        <taxon>Viridiplantae</taxon>
        <taxon>Streptophyta</taxon>
        <taxon>Embryophyta</taxon>
        <taxon>Tracheophyta</taxon>
        <taxon>Spermatophyta</taxon>
        <taxon>Magnoliopsida</taxon>
        <taxon>eudicotyledons</taxon>
        <taxon>Gunneridae</taxon>
        <taxon>Pentapetalae</taxon>
        <taxon>rosids</taxon>
        <taxon>malvids</taxon>
        <taxon>Malvales</taxon>
        <taxon>Malvaceae</taxon>
        <taxon>Malvoideae</taxon>
        <taxon>Gossypium</taxon>
    </lineage>
</organism>
<proteinExistence type="predicted"/>
<name>A0A0B0PWA3_GOSAR</name>
<gene>
    <name evidence="1" type="ORF">F383_11778</name>
</gene>
<sequence length="106" mass="12449">MLFVSYIFLRFKRDSIVVVISLDFLSRHNMINNIIAFKSNTLKHYLNLLTYVDHKNDEIGPISLTLHLSLDISSYEASIYLNNQIQSIQYSFFQISPNSYFCKFTL</sequence>
<evidence type="ECO:0000313" key="2">
    <source>
        <dbReference type="Proteomes" id="UP000032142"/>
    </source>
</evidence>
<keyword evidence="2" id="KW-1185">Reference proteome</keyword>
<reference evidence="2" key="1">
    <citation type="submission" date="2014-09" db="EMBL/GenBank/DDBJ databases">
        <authorList>
            <person name="Mudge J."/>
            <person name="Ramaraj T."/>
            <person name="Lindquist I.E."/>
            <person name="Bharti A.K."/>
            <person name="Sundararajan A."/>
            <person name="Cameron C.T."/>
            <person name="Woodward J.E."/>
            <person name="May G.D."/>
            <person name="Brubaker C."/>
            <person name="Broadhvest J."/>
            <person name="Wilkins T.A."/>
        </authorList>
    </citation>
    <scope>NUCLEOTIDE SEQUENCE</scope>
    <source>
        <strain evidence="2">cv. AKA8401</strain>
    </source>
</reference>
<evidence type="ECO:0000313" key="1">
    <source>
        <dbReference type="EMBL" id="KHG30743.1"/>
    </source>
</evidence>
<accession>A0A0B0PWA3</accession>
<protein>
    <submittedName>
        <fullName evidence="1">Transcription activator of gluconeogenesis ert1</fullName>
    </submittedName>
</protein>
<dbReference type="Proteomes" id="UP000032142">
    <property type="component" value="Unassembled WGS sequence"/>
</dbReference>
<dbReference type="EMBL" id="KN459806">
    <property type="protein sequence ID" value="KHG30743.1"/>
    <property type="molecule type" value="Genomic_DNA"/>
</dbReference>
<dbReference type="AlphaFoldDB" id="A0A0B0PWA3"/>